<keyword evidence="2" id="KW-1185">Reference proteome</keyword>
<dbReference type="Proteomes" id="UP000050795">
    <property type="component" value="Unassembled WGS sequence"/>
</dbReference>
<accession>A0AA85J701</accession>
<reference evidence="3" key="2">
    <citation type="submission" date="2023-11" db="UniProtKB">
        <authorList>
            <consortium name="WormBaseParasite"/>
        </authorList>
    </citation>
    <scope>IDENTIFICATION</scope>
</reference>
<dbReference type="InterPro" id="IPR000477">
    <property type="entry name" value="RT_dom"/>
</dbReference>
<reference evidence="2" key="1">
    <citation type="submission" date="2022-06" db="EMBL/GenBank/DDBJ databases">
        <authorList>
            <person name="Berger JAMES D."/>
            <person name="Berger JAMES D."/>
        </authorList>
    </citation>
    <scope>NUCLEOTIDE SEQUENCE [LARGE SCALE GENOMIC DNA]</scope>
</reference>
<dbReference type="PANTHER" id="PTHR21301:SF10">
    <property type="entry name" value="REVERSE TRANSCRIPTASE DOMAIN-CONTAINING PROTEIN"/>
    <property type="match status" value="1"/>
</dbReference>
<sequence length="168" mass="19162">MLYLDIESLFTHVPPTETVCHIYQYTDENQLNIGSLTTHLKKLLLRCTLSMQFVLNDVNHRQKDGIAMGTPLGPLLVDCFMANLENGLLKSLIDNFQLYARYMDDIFIICDDGRYSNQLLQIFNNCHLATKFTLEIENGSEIPFLELTRRGDWILECPSIGNPCGTAK</sequence>
<dbReference type="WBParaSite" id="TREG1_14480.1">
    <property type="protein sequence ID" value="TREG1_14480.1"/>
    <property type="gene ID" value="TREG1_14480"/>
</dbReference>
<evidence type="ECO:0000313" key="2">
    <source>
        <dbReference type="Proteomes" id="UP000050795"/>
    </source>
</evidence>
<dbReference type="AlphaFoldDB" id="A0AA85J701"/>
<protein>
    <recommendedName>
        <fullName evidence="1">Reverse transcriptase domain-containing protein</fullName>
    </recommendedName>
</protein>
<dbReference type="Pfam" id="PF00078">
    <property type="entry name" value="RVT_1"/>
    <property type="match status" value="1"/>
</dbReference>
<dbReference type="InterPro" id="IPR043502">
    <property type="entry name" value="DNA/RNA_pol_sf"/>
</dbReference>
<feature type="domain" description="Reverse transcriptase" evidence="1">
    <location>
        <begin position="1"/>
        <end position="168"/>
    </location>
</feature>
<organism evidence="2 3">
    <name type="scientific">Trichobilharzia regenti</name>
    <name type="common">Nasal bird schistosome</name>
    <dbReference type="NCBI Taxonomy" id="157069"/>
    <lineage>
        <taxon>Eukaryota</taxon>
        <taxon>Metazoa</taxon>
        <taxon>Spiralia</taxon>
        <taxon>Lophotrochozoa</taxon>
        <taxon>Platyhelminthes</taxon>
        <taxon>Trematoda</taxon>
        <taxon>Digenea</taxon>
        <taxon>Strigeidida</taxon>
        <taxon>Schistosomatoidea</taxon>
        <taxon>Schistosomatidae</taxon>
        <taxon>Trichobilharzia</taxon>
    </lineage>
</organism>
<proteinExistence type="predicted"/>
<evidence type="ECO:0000313" key="3">
    <source>
        <dbReference type="WBParaSite" id="TREG1_14480.1"/>
    </source>
</evidence>
<evidence type="ECO:0000259" key="1">
    <source>
        <dbReference type="PROSITE" id="PS50878"/>
    </source>
</evidence>
<dbReference type="PROSITE" id="PS50878">
    <property type="entry name" value="RT_POL"/>
    <property type="match status" value="1"/>
</dbReference>
<dbReference type="PANTHER" id="PTHR21301">
    <property type="entry name" value="REVERSE TRANSCRIPTASE"/>
    <property type="match status" value="1"/>
</dbReference>
<name>A0AA85J701_TRIRE</name>
<dbReference type="SUPFAM" id="SSF56672">
    <property type="entry name" value="DNA/RNA polymerases"/>
    <property type="match status" value="1"/>
</dbReference>